<dbReference type="PANTHER" id="PTHR15744:SF0">
    <property type="entry name" value="KH HOMOLOGY DOMAIN-CONTAINING PROTEIN 4"/>
    <property type="match status" value="1"/>
</dbReference>
<evidence type="ECO:0000256" key="1">
    <source>
        <dbReference type="SAM" id="MobiDB-lite"/>
    </source>
</evidence>
<organism evidence="4">
    <name type="scientific">Perkinsus marinus (strain ATCC 50983 / TXsc)</name>
    <dbReference type="NCBI Taxonomy" id="423536"/>
    <lineage>
        <taxon>Eukaryota</taxon>
        <taxon>Sar</taxon>
        <taxon>Alveolata</taxon>
        <taxon>Perkinsozoa</taxon>
        <taxon>Perkinsea</taxon>
        <taxon>Perkinsida</taxon>
        <taxon>Perkinsidae</taxon>
        <taxon>Perkinsus</taxon>
    </lineage>
</organism>
<dbReference type="InterPro" id="IPR047889">
    <property type="entry name" value="KHDC4_KH-I_second"/>
</dbReference>
<dbReference type="GO" id="GO:0005634">
    <property type="term" value="C:nucleus"/>
    <property type="evidence" value="ECO:0007669"/>
    <property type="project" value="InterPro"/>
</dbReference>
<sequence length="210" mass="23208">MVLVKILKGVQGVLRVVWGLYKSPSTFTSPTMTTINEQQPQLPANGTGDFVYGKGLEGAVVDSVARRIIGNKGSNMKRIVGLSNAKLRLRGQGSGYLEGTLRRESPDPLHLCISCVTREGYLAAVKETKTLLKRVYAEWRNFQIKRGRGDPGMIGIQMKEHFLTGPSSTIRGGGTQIFNTYSPRRFGSSSPVSEKKDLYSSRTTMRSKRH</sequence>
<dbReference type="GO" id="GO:0003723">
    <property type="term" value="F:RNA binding"/>
    <property type="evidence" value="ECO:0007669"/>
    <property type="project" value="InterPro"/>
</dbReference>
<protein>
    <recommendedName>
        <fullName evidence="2">KHDC4/BBP-like KH-domain type I domain-containing protein</fullName>
    </recommendedName>
</protein>
<dbReference type="RefSeq" id="XP_002780417.1">
    <property type="nucleotide sequence ID" value="XM_002780371.1"/>
</dbReference>
<dbReference type="AlphaFoldDB" id="C5KTN3"/>
<dbReference type="InterPro" id="IPR055256">
    <property type="entry name" value="KH_1_KHDC4/BBP-like"/>
</dbReference>
<evidence type="ECO:0000259" key="2">
    <source>
        <dbReference type="Pfam" id="PF22675"/>
    </source>
</evidence>
<gene>
    <name evidence="3" type="ORF">Pmar_PMAR016611</name>
</gene>
<accession>C5KTN3</accession>
<feature type="domain" description="KHDC4/BBP-like KH-domain type I" evidence="2">
    <location>
        <begin position="64"/>
        <end position="133"/>
    </location>
</feature>
<feature type="region of interest" description="Disordered" evidence="1">
    <location>
        <begin position="181"/>
        <end position="210"/>
    </location>
</feature>
<dbReference type="Pfam" id="PF22675">
    <property type="entry name" value="KH-I_KHDC4-BBP"/>
    <property type="match status" value="1"/>
</dbReference>
<dbReference type="PANTHER" id="PTHR15744">
    <property type="entry name" value="BLOM7"/>
    <property type="match status" value="1"/>
</dbReference>
<reference evidence="3 4" key="1">
    <citation type="submission" date="2008-07" db="EMBL/GenBank/DDBJ databases">
        <authorList>
            <person name="El-Sayed N."/>
            <person name="Caler E."/>
            <person name="Inman J."/>
            <person name="Amedeo P."/>
            <person name="Hass B."/>
            <person name="Wortman J."/>
        </authorList>
    </citation>
    <scope>NUCLEOTIDE SEQUENCE [LARGE SCALE GENOMIC DNA]</scope>
    <source>
        <strain evidence="4">ATCC 50983 / TXsc</strain>
    </source>
</reference>
<evidence type="ECO:0000313" key="4">
    <source>
        <dbReference type="Proteomes" id="UP000007800"/>
    </source>
</evidence>
<dbReference type="EMBL" id="GG676169">
    <property type="protein sequence ID" value="EER12212.1"/>
    <property type="molecule type" value="Genomic_DNA"/>
</dbReference>
<dbReference type="Proteomes" id="UP000007800">
    <property type="component" value="Unassembled WGS sequence"/>
</dbReference>
<dbReference type="GeneID" id="9061288"/>
<name>C5KTN3_PERM5</name>
<proteinExistence type="predicted"/>
<dbReference type="CDD" id="cd22386">
    <property type="entry name" value="KH-I_KHDC4_rpt2"/>
    <property type="match status" value="1"/>
</dbReference>
<feature type="compositionally biased region" description="Polar residues" evidence="1">
    <location>
        <begin position="181"/>
        <end position="192"/>
    </location>
</feature>
<dbReference type="SUPFAM" id="SSF54791">
    <property type="entry name" value="Eukaryotic type KH-domain (KH-domain type I)"/>
    <property type="match status" value="1"/>
</dbReference>
<dbReference type="InterPro" id="IPR036612">
    <property type="entry name" value="KH_dom_type_1_sf"/>
</dbReference>
<dbReference type="Gene3D" id="3.30.1370.10">
    <property type="entry name" value="K Homology domain, type 1"/>
    <property type="match status" value="1"/>
</dbReference>
<dbReference type="InterPro" id="IPR031121">
    <property type="entry name" value="RIK/BLOM7"/>
</dbReference>
<keyword evidence="4" id="KW-1185">Reference proteome</keyword>
<dbReference type="InParanoid" id="C5KTN3"/>
<evidence type="ECO:0000313" key="3">
    <source>
        <dbReference type="EMBL" id="EER12212.1"/>
    </source>
</evidence>
<dbReference type="OrthoDB" id="5989967at2759"/>